<accession>A0ABY5PGQ4</accession>
<evidence type="ECO:0000313" key="3">
    <source>
        <dbReference type="Proteomes" id="UP001058860"/>
    </source>
</evidence>
<evidence type="ECO:0000259" key="1">
    <source>
        <dbReference type="Pfam" id="PF00561"/>
    </source>
</evidence>
<feature type="domain" description="AB hydrolase-1" evidence="1">
    <location>
        <begin position="47"/>
        <end position="102"/>
    </location>
</feature>
<protein>
    <submittedName>
        <fullName evidence="2">Alpha/beta hydrolase</fullName>
    </submittedName>
</protein>
<dbReference type="InterPro" id="IPR029058">
    <property type="entry name" value="AB_hydrolase_fold"/>
</dbReference>
<dbReference type="InterPro" id="IPR000073">
    <property type="entry name" value="AB_hydrolase_1"/>
</dbReference>
<gene>
    <name evidence="2" type="ORF">LRS13_24725</name>
</gene>
<name>A0ABY5PGQ4_9ACTN</name>
<dbReference type="Proteomes" id="UP001058860">
    <property type="component" value="Chromosome"/>
</dbReference>
<dbReference type="Pfam" id="PF00561">
    <property type="entry name" value="Abhydrolase_1"/>
    <property type="match status" value="1"/>
</dbReference>
<organism evidence="2 3">
    <name type="scientific">Svornostia abyssi</name>
    <dbReference type="NCBI Taxonomy" id="2898438"/>
    <lineage>
        <taxon>Bacteria</taxon>
        <taxon>Bacillati</taxon>
        <taxon>Actinomycetota</taxon>
        <taxon>Thermoleophilia</taxon>
        <taxon>Solirubrobacterales</taxon>
        <taxon>Baekduiaceae</taxon>
        <taxon>Svornostia</taxon>
    </lineage>
</organism>
<proteinExistence type="predicted"/>
<keyword evidence="3" id="KW-1185">Reference proteome</keyword>
<dbReference type="EMBL" id="CP088295">
    <property type="protein sequence ID" value="UUY03825.1"/>
    <property type="molecule type" value="Genomic_DNA"/>
</dbReference>
<dbReference type="GO" id="GO:0016787">
    <property type="term" value="F:hydrolase activity"/>
    <property type="evidence" value="ECO:0007669"/>
    <property type="project" value="UniProtKB-KW"/>
</dbReference>
<dbReference type="SUPFAM" id="SSF53474">
    <property type="entry name" value="alpha/beta-Hydrolases"/>
    <property type="match status" value="1"/>
</dbReference>
<sequence length="232" mass="24666">MLLVPGLMAGDETLRPMAAWLKRLGYQPLRAGMRSNVRCSEESASRLEARLERAVQSAGRRGLIVGHSRGGMLGRVLAVRRPDLVAGVVTLGTPHDAALEDLHPVLQRQIDVLRALGDARLGVLSSRCRIGAPGQASPAFVGEGCCERFWSDMRAALPAEVRGASIFSETDGVVSWEACLSDGFLPIEIASSHCGMAMHPEAFIKVAGELASAVRGTGLVVARTARSVACER</sequence>
<evidence type="ECO:0000313" key="2">
    <source>
        <dbReference type="EMBL" id="UUY03825.1"/>
    </source>
</evidence>
<dbReference type="Gene3D" id="3.40.50.1820">
    <property type="entry name" value="alpha/beta hydrolase"/>
    <property type="match status" value="1"/>
</dbReference>
<dbReference type="RefSeq" id="WP_353864322.1">
    <property type="nucleotide sequence ID" value="NZ_CP088295.1"/>
</dbReference>
<keyword evidence="2" id="KW-0378">Hydrolase</keyword>
<reference evidence="3" key="1">
    <citation type="submission" date="2021-11" db="EMBL/GenBank/DDBJ databases">
        <title>Cultivation dependent microbiological survey of springs from the worlds oldest radium mine currently devoted to the extraction of radon-saturated water.</title>
        <authorList>
            <person name="Kapinusova G."/>
            <person name="Smrhova T."/>
            <person name="Strejcek M."/>
            <person name="Suman J."/>
            <person name="Jani K."/>
            <person name="Pajer P."/>
            <person name="Uhlik O."/>
        </authorList>
    </citation>
    <scope>NUCLEOTIDE SEQUENCE [LARGE SCALE GENOMIC DNA]</scope>
    <source>
        <strain evidence="3">J379</strain>
    </source>
</reference>